<dbReference type="GO" id="GO:0086010">
    <property type="term" value="P:membrane depolarization during action potential"/>
    <property type="evidence" value="ECO:0007669"/>
    <property type="project" value="TreeGrafter"/>
</dbReference>
<feature type="compositionally biased region" description="Basic and acidic residues" evidence="14">
    <location>
        <begin position="171"/>
        <end position="198"/>
    </location>
</feature>
<dbReference type="Gene3D" id="1.10.287.70">
    <property type="match status" value="3"/>
</dbReference>
<feature type="transmembrane region" description="Helical" evidence="13">
    <location>
        <begin position="302"/>
        <end position="325"/>
    </location>
</feature>
<evidence type="ECO:0000256" key="1">
    <source>
        <dbReference type="ARBA" id="ARBA00004651"/>
    </source>
</evidence>
<dbReference type="GO" id="GO:0005248">
    <property type="term" value="F:voltage-gated sodium channel activity"/>
    <property type="evidence" value="ECO:0007669"/>
    <property type="project" value="InterPro"/>
</dbReference>
<dbReference type="CDD" id="cd13433">
    <property type="entry name" value="Na_channel_gate"/>
    <property type="match status" value="1"/>
</dbReference>
<feature type="domain" description="Voltage-dependent L-type calcium channel IQ-associated" evidence="17">
    <location>
        <begin position="832"/>
        <end position="865"/>
    </location>
</feature>
<feature type="transmembrane region" description="Helical" evidence="13">
    <location>
        <begin position="331"/>
        <end position="354"/>
    </location>
</feature>
<organism evidence="18 19">
    <name type="scientific">Latimeria chalumnae</name>
    <name type="common">Coelacanth</name>
    <dbReference type="NCBI Taxonomy" id="7897"/>
    <lineage>
        <taxon>Eukaryota</taxon>
        <taxon>Metazoa</taxon>
        <taxon>Chordata</taxon>
        <taxon>Craniata</taxon>
        <taxon>Vertebrata</taxon>
        <taxon>Euteleostomi</taxon>
        <taxon>Coelacanthiformes</taxon>
        <taxon>Coelacanthidae</taxon>
        <taxon>Latimeria</taxon>
    </lineage>
</organism>
<dbReference type="AlphaFoldDB" id="H3AX66"/>
<dbReference type="Ensembl" id="ENSLACT00000014337.1">
    <property type="protein sequence ID" value="ENSLACP00000014237.1"/>
    <property type="gene ID" value="ENSLACG00000012536.1"/>
</dbReference>
<keyword evidence="10" id="KW-1015">Disulfide bond</keyword>
<dbReference type="FunFam" id="1.20.120.350:FF:000059">
    <property type="entry name" value="Sodium channel protein"/>
    <property type="match status" value="1"/>
</dbReference>
<feature type="domain" description="Ion transport" evidence="16">
    <location>
        <begin position="1"/>
        <end position="71"/>
    </location>
</feature>
<dbReference type="Pfam" id="PF16905">
    <property type="entry name" value="GPHH"/>
    <property type="match status" value="1"/>
</dbReference>
<reference evidence="18" key="3">
    <citation type="submission" date="2025-09" db="UniProtKB">
        <authorList>
            <consortium name="Ensembl"/>
        </authorList>
    </citation>
    <scope>IDENTIFICATION</scope>
</reference>
<evidence type="ECO:0000256" key="14">
    <source>
        <dbReference type="SAM" id="MobiDB-lite"/>
    </source>
</evidence>
<dbReference type="PANTHER" id="PTHR10037">
    <property type="entry name" value="VOLTAGE-GATED CATION CHANNEL CALCIUM AND SODIUM"/>
    <property type="match status" value="1"/>
</dbReference>
<dbReference type="Pfam" id="PF00520">
    <property type="entry name" value="Ion_trans"/>
    <property type="match status" value="3"/>
</dbReference>
<keyword evidence="5" id="KW-0677">Repeat</keyword>
<dbReference type="GO" id="GO:0001518">
    <property type="term" value="C:voltage-gated sodium channel complex"/>
    <property type="evidence" value="ECO:0007669"/>
    <property type="project" value="UniProtKB-UniRule"/>
</dbReference>
<keyword evidence="4 13" id="KW-0812">Transmembrane</keyword>
<feature type="compositionally biased region" description="Acidic residues" evidence="14">
    <location>
        <begin position="202"/>
        <end position="211"/>
    </location>
</feature>
<gene>
    <name evidence="18" type="primary">LOC102354872</name>
</gene>
<feature type="domain" description="Ion transport" evidence="16">
    <location>
        <begin position="262"/>
        <end position="529"/>
    </location>
</feature>
<reference evidence="19" key="1">
    <citation type="submission" date="2011-08" db="EMBL/GenBank/DDBJ databases">
        <title>The draft genome of Latimeria chalumnae.</title>
        <authorList>
            <person name="Di Palma F."/>
            <person name="Alfoldi J."/>
            <person name="Johnson J."/>
            <person name="Berlin A."/>
            <person name="Gnerre S."/>
            <person name="Jaffe D."/>
            <person name="MacCallum I."/>
            <person name="Young S."/>
            <person name="Walker B.J."/>
            <person name="Lander E."/>
            <person name="Lindblad-Toh K."/>
        </authorList>
    </citation>
    <scope>NUCLEOTIDE SEQUENCE [LARGE SCALE GENOMIC DNA]</scope>
    <source>
        <strain evidence="19">Wild caught</strain>
    </source>
</reference>
<dbReference type="Proteomes" id="UP000008672">
    <property type="component" value="Unassembled WGS sequence"/>
</dbReference>
<evidence type="ECO:0000256" key="6">
    <source>
        <dbReference type="ARBA" id="ARBA00022882"/>
    </source>
</evidence>
<comment type="function">
    <text evidence="13">Mediates the voltage-dependent sodium ion permeability of excitable membranes. Assuming opened or closed conformations in response to the voltage difference across the membrane, the protein forms a sodium-selective channel through which Na(+) ions may pass in accordance with their electrochemical gradient.</text>
</comment>
<keyword evidence="11" id="KW-0325">Glycoprotein</keyword>
<keyword evidence="13" id="KW-0739">Sodium transport</keyword>
<evidence type="ECO:0000313" key="19">
    <source>
        <dbReference type="Proteomes" id="UP000008672"/>
    </source>
</evidence>
<proteinExistence type="inferred from homology"/>
<dbReference type="InterPro" id="IPR044564">
    <property type="entry name" value="Na_chnl_inactivation_gate"/>
</dbReference>
<keyword evidence="8 13" id="KW-0406">Ion transport</keyword>
<keyword evidence="2 13" id="KW-0813">Transport</keyword>
<evidence type="ECO:0000313" key="18">
    <source>
        <dbReference type="Ensembl" id="ENSLACP00000014237.1"/>
    </source>
</evidence>
<dbReference type="InterPro" id="IPR001696">
    <property type="entry name" value="Na_channel_asu"/>
</dbReference>
<keyword evidence="12 13" id="KW-0407">Ion channel</keyword>
<feature type="transmembrane region" description="Helical" evidence="13">
    <location>
        <begin position="784"/>
        <end position="810"/>
    </location>
</feature>
<accession>H3AX66</accession>
<comment type="similarity">
    <text evidence="13">Belongs to the sodium channel (TC 1.A.1.10) family.</text>
</comment>
<evidence type="ECO:0000256" key="15">
    <source>
        <dbReference type="SAM" id="SignalP"/>
    </source>
</evidence>
<evidence type="ECO:0000256" key="11">
    <source>
        <dbReference type="ARBA" id="ARBA00023180"/>
    </source>
</evidence>
<reference evidence="18" key="2">
    <citation type="submission" date="2025-08" db="UniProtKB">
        <authorList>
            <consortium name="Ensembl"/>
        </authorList>
    </citation>
    <scope>IDENTIFICATION</scope>
</reference>
<keyword evidence="6 13" id="KW-0851">Voltage-gated channel</keyword>
<name>H3AX66_LATCH</name>
<feature type="transmembrane region" description="Helical" evidence="13">
    <location>
        <begin position="496"/>
        <end position="519"/>
    </location>
</feature>
<keyword evidence="13" id="KW-0915">Sodium</keyword>
<evidence type="ECO:0000256" key="8">
    <source>
        <dbReference type="ARBA" id="ARBA00023065"/>
    </source>
</evidence>
<feature type="transmembrane region" description="Helical" evidence="13">
    <location>
        <begin position="636"/>
        <end position="656"/>
    </location>
</feature>
<evidence type="ECO:0000256" key="3">
    <source>
        <dbReference type="ARBA" id="ARBA00022475"/>
    </source>
</evidence>
<dbReference type="PROSITE" id="PS50096">
    <property type="entry name" value="IQ"/>
    <property type="match status" value="1"/>
</dbReference>
<keyword evidence="13" id="KW-0894">Sodium channel</keyword>
<dbReference type="GO" id="GO:0019228">
    <property type="term" value="P:neuronal action potential"/>
    <property type="evidence" value="ECO:0007669"/>
    <property type="project" value="TreeGrafter"/>
</dbReference>
<dbReference type="EMBL" id="AFYH01123732">
    <property type="status" value="NOT_ANNOTATED_CDS"/>
    <property type="molecule type" value="Genomic_DNA"/>
</dbReference>
<dbReference type="Gene3D" id="1.20.120.350">
    <property type="entry name" value="Voltage-gated potassium channels. Chain C"/>
    <property type="match status" value="2"/>
</dbReference>
<dbReference type="GeneTree" id="ENSGT00940000167926"/>
<feature type="transmembrane region" description="Helical" evidence="13">
    <location>
        <begin position="264"/>
        <end position="282"/>
    </location>
</feature>
<evidence type="ECO:0000256" key="10">
    <source>
        <dbReference type="ARBA" id="ARBA00023157"/>
    </source>
</evidence>
<feature type="transmembrane region" description="Helical" evidence="13">
    <location>
        <begin position="701"/>
        <end position="729"/>
    </location>
</feature>
<dbReference type="EMBL" id="AFYH01123733">
    <property type="status" value="NOT_ANNOTATED_CDS"/>
    <property type="molecule type" value="Genomic_DNA"/>
</dbReference>
<feature type="transmembrane region" description="Helical" evidence="13">
    <location>
        <begin position="752"/>
        <end position="772"/>
    </location>
</feature>
<keyword evidence="9 13" id="KW-0472">Membrane</keyword>
<evidence type="ECO:0000256" key="13">
    <source>
        <dbReference type="RuleBase" id="RU361132"/>
    </source>
</evidence>
<dbReference type="InterPro" id="IPR005821">
    <property type="entry name" value="Ion_trans_dom"/>
</dbReference>
<feature type="transmembrane region" description="Helical" evidence="13">
    <location>
        <begin position="611"/>
        <end position="629"/>
    </location>
</feature>
<dbReference type="EMBL" id="AFYH01123731">
    <property type="status" value="NOT_ANNOTATED_CDS"/>
    <property type="molecule type" value="Genomic_DNA"/>
</dbReference>
<comment type="subcellular location">
    <subcellularLocation>
        <location evidence="1 13">Cell membrane</location>
        <topology evidence="1 13">Multi-pass membrane protein</topology>
    </subcellularLocation>
</comment>
<sequence>RWNFTNFYASFLMVFRILCGEWLEPLYDCLRCSKIYFCIPLFLLTFITGNFLVLNLFLALLLNFFSGDKEEGKGVGEGADSTLQFTFASVEIGIQYLKHTKICTYCSYSIKLIRFNLLYLPTKKCLHQNSDVILIFNKIALQSKKMDKYLCLSGTPETLEEAQVDPGIEMQHARSEKSKTVKTKENSEEHVQEEKKAVPENNVEEDNTEASEDAKKNSNEMQPCFPVCCSKCCCCGGGSSVDTPVGEICFSLRMQTFRLVNNRVFDAIVLFVILASTATLTLDDKYTQSNAKIQLALKYLDYFYTAFFNLEMILKIVGLGLTFYFTNVWTLLDFFLVVNILLIKTFYCVFFRSLRTLRALRPLRAISRWEGMRLVVNALVASIPSISNVMLVCLVFWLIFGIVGVQIYGGKFFQCLDENGNRLPITVVNNRSECESNANKGYQWVNAEINFDNILSTYIILLQVATFEGWVEIMAIAADTRGVDIQPETGANIYSLLYFVAFIVVGSFFTLNLFIGVIIDNFNTVHKRSRQEGALVILLTEDQKRLYGILKRLTKAKPKKTIPPPENKFLFLFYKLVNHKVFEPFNLCLIVLNVLVMASDHYNLSEDFSVALYWFNLIFTALFTVEAILKLLGLRLYYFTQAWNIFDILVVVFSIVESLGNILDSLSASLGFSPTILRVFRVVRLGRLLRLVRSLKGIRKLLYTLIVSIPALFNIGLLLTLVMFIYSILGMNLFRNLPRTEIINDFVNFETFANSMLLLFRLTTAAGWNEILQELLVSDIQPSIVCVIYMSTYIIITFLVIVNMYVAIILENFNEAQEQELAGITDDDIDMYYEVWSTYDPYATQFIAYEQLSDFLDELKPPLKIPKPNAVKIAALNLPLTNGHKLHCLDILKALSCVMIGNVTETDPLKKLHNQINEKSQKTFPIRLTMQTVSTTLMIRKEIKAAMTIQKAFRKWQQR</sequence>
<feature type="region of interest" description="Disordered" evidence="14">
    <location>
        <begin position="164"/>
        <end position="214"/>
    </location>
</feature>
<feature type="domain" description="Ion transport" evidence="16">
    <location>
        <begin position="579"/>
        <end position="820"/>
    </location>
</feature>
<keyword evidence="3" id="KW-1003">Cell membrane</keyword>
<dbReference type="GO" id="GO:0022843">
    <property type="term" value="F:voltage-gated monoatomic cation channel activity"/>
    <property type="evidence" value="ECO:0007669"/>
    <property type="project" value="UniProtKB-ARBA"/>
</dbReference>
<dbReference type="InterPro" id="IPR031649">
    <property type="entry name" value="GPHH_dom"/>
</dbReference>
<feature type="transmembrane region" description="Helical" evidence="13">
    <location>
        <begin position="35"/>
        <end position="62"/>
    </location>
</feature>
<feature type="signal peptide" evidence="15">
    <location>
        <begin position="1"/>
        <end position="20"/>
    </location>
</feature>
<evidence type="ECO:0000256" key="2">
    <source>
        <dbReference type="ARBA" id="ARBA00022448"/>
    </source>
</evidence>
<evidence type="ECO:0000256" key="9">
    <source>
        <dbReference type="ARBA" id="ARBA00023136"/>
    </source>
</evidence>
<feature type="chain" id="PRO_5003580674" description="Sodium channel protein" evidence="15">
    <location>
        <begin position="21"/>
        <end position="959"/>
    </location>
</feature>
<dbReference type="SUPFAM" id="SSF81324">
    <property type="entry name" value="Voltage-gated potassium channels"/>
    <property type="match status" value="2"/>
</dbReference>
<evidence type="ECO:0000259" key="17">
    <source>
        <dbReference type="Pfam" id="PF16905"/>
    </source>
</evidence>
<protein>
    <recommendedName>
        <fullName evidence="13">Sodium channel protein</fullName>
    </recommendedName>
</protein>
<dbReference type="PRINTS" id="PR00170">
    <property type="entry name" value="NACHANNEL"/>
</dbReference>
<feature type="transmembrane region" description="Helical" evidence="13">
    <location>
        <begin position="374"/>
        <end position="400"/>
    </location>
</feature>
<dbReference type="InterPro" id="IPR043203">
    <property type="entry name" value="VGCC_Ca_Na"/>
</dbReference>
<dbReference type="Gene3D" id="1.10.238.10">
    <property type="entry name" value="EF-hand"/>
    <property type="match status" value="1"/>
</dbReference>
<dbReference type="InterPro" id="IPR027359">
    <property type="entry name" value="Volt_channel_dom_sf"/>
</dbReference>
<evidence type="ECO:0000256" key="7">
    <source>
        <dbReference type="ARBA" id="ARBA00022989"/>
    </source>
</evidence>
<evidence type="ECO:0000256" key="12">
    <source>
        <dbReference type="ARBA" id="ARBA00023303"/>
    </source>
</evidence>
<keyword evidence="15" id="KW-0732">Signal</keyword>
<dbReference type="EMBL" id="AFYH01123730">
    <property type="status" value="NOT_ANNOTATED_CDS"/>
    <property type="molecule type" value="Genomic_DNA"/>
</dbReference>
<evidence type="ECO:0000256" key="4">
    <source>
        <dbReference type="ARBA" id="ARBA00022692"/>
    </source>
</evidence>
<dbReference type="EMBL" id="AFYH01123734">
    <property type="status" value="NOT_ANNOTATED_CDS"/>
    <property type="molecule type" value="Genomic_DNA"/>
</dbReference>
<evidence type="ECO:0000256" key="5">
    <source>
        <dbReference type="ARBA" id="ARBA00022737"/>
    </source>
</evidence>
<keyword evidence="7 13" id="KW-1133">Transmembrane helix</keyword>
<dbReference type="PANTHER" id="PTHR10037:SF62">
    <property type="entry name" value="SODIUM CHANNEL PROTEIN 60E"/>
    <property type="match status" value="1"/>
</dbReference>
<comment type="caution">
    <text evidence="13">Lacks conserved residue(s) required for the propagation of feature annotation.</text>
</comment>
<keyword evidence="19" id="KW-1185">Reference proteome</keyword>
<evidence type="ECO:0000259" key="16">
    <source>
        <dbReference type="Pfam" id="PF00520"/>
    </source>
</evidence>